<gene>
    <name evidence="1" type="ORF">NDI38_07955</name>
</gene>
<dbReference type="SUPFAM" id="SSF158682">
    <property type="entry name" value="TerB-like"/>
    <property type="match status" value="1"/>
</dbReference>
<proteinExistence type="predicted"/>
<sequence>MPPPPSITPRQMNLLRIVAALAWSDGHLAAEEVTVMLDRLSRIFATDAAQQKALQHELREYLMQHIPLSELVSKLESDAERALVLHLGYEVISCSARSPSEARINAEEDAAYQNLVQLLGLPPETVKQIEAAVAAEAPPPEGLADRLTHTLEDFVHQ</sequence>
<reference evidence="1 2" key="1">
    <citation type="submission" date="2022-04" db="EMBL/GenBank/DDBJ databases">
        <title>Positive selection, recombination, and allopatry shape intraspecific diversity of widespread and dominant cyanobacteria.</title>
        <authorList>
            <person name="Wei J."/>
            <person name="Shu W."/>
            <person name="Hu C."/>
        </authorList>
    </citation>
    <scope>NUCLEOTIDE SEQUENCE [LARGE SCALE GENOMIC DNA]</scope>
    <source>
        <strain evidence="1 2">AS-A4</strain>
    </source>
</reference>
<organism evidence="1 2">
    <name type="scientific">Stenomitos frigidus AS-A4</name>
    <dbReference type="NCBI Taxonomy" id="2933935"/>
    <lineage>
        <taxon>Bacteria</taxon>
        <taxon>Bacillati</taxon>
        <taxon>Cyanobacteriota</taxon>
        <taxon>Cyanophyceae</taxon>
        <taxon>Leptolyngbyales</taxon>
        <taxon>Leptolyngbyaceae</taxon>
        <taxon>Stenomitos</taxon>
    </lineage>
</organism>
<comment type="caution">
    <text evidence="1">The sequence shown here is derived from an EMBL/GenBank/DDBJ whole genome shotgun (WGS) entry which is preliminary data.</text>
</comment>
<evidence type="ECO:0000313" key="2">
    <source>
        <dbReference type="Proteomes" id="UP001476950"/>
    </source>
</evidence>
<accession>A0ABV0KGK8</accession>
<protein>
    <submittedName>
        <fullName evidence="1">TerB family tellurite resistance protein</fullName>
    </submittedName>
</protein>
<dbReference type="EMBL" id="JAMPLM010000004">
    <property type="protein sequence ID" value="MEP1058371.1"/>
    <property type="molecule type" value="Genomic_DNA"/>
</dbReference>
<dbReference type="CDD" id="cd07177">
    <property type="entry name" value="terB_like"/>
    <property type="match status" value="1"/>
</dbReference>
<keyword evidence="2" id="KW-1185">Reference proteome</keyword>
<evidence type="ECO:0000313" key="1">
    <source>
        <dbReference type="EMBL" id="MEP1058371.1"/>
    </source>
</evidence>
<name>A0ABV0KGK8_9CYAN</name>
<dbReference type="InterPro" id="IPR029024">
    <property type="entry name" value="TerB-like"/>
</dbReference>
<dbReference type="Gene3D" id="1.10.3680.10">
    <property type="entry name" value="TerB-like"/>
    <property type="match status" value="1"/>
</dbReference>
<dbReference type="Proteomes" id="UP001476950">
    <property type="component" value="Unassembled WGS sequence"/>
</dbReference>